<feature type="region of interest" description="Disordered" evidence="1">
    <location>
        <begin position="1"/>
        <end position="79"/>
    </location>
</feature>
<protein>
    <submittedName>
        <fullName evidence="2">Uncharacterized protein</fullName>
    </submittedName>
</protein>
<dbReference type="EMBL" id="MLYV02000883">
    <property type="protein sequence ID" value="PSR75570.1"/>
    <property type="molecule type" value="Genomic_DNA"/>
</dbReference>
<keyword evidence="3" id="KW-1185">Reference proteome</keyword>
<accession>A0A2R6NRW0</accession>
<comment type="caution">
    <text evidence="2">The sequence shown here is derived from an EMBL/GenBank/DDBJ whole genome shotgun (WGS) entry which is preliminary data.</text>
</comment>
<gene>
    <name evidence="2" type="ORF">PHLCEN_2v9050</name>
</gene>
<feature type="compositionally biased region" description="Low complexity" evidence="1">
    <location>
        <begin position="25"/>
        <end position="35"/>
    </location>
</feature>
<reference evidence="2 3" key="1">
    <citation type="submission" date="2018-02" db="EMBL/GenBank/DDBJ databases">
        <title>Genome sequence of the basidiomycete white-rot fungus Phlebia centrifuga.</title>
        <authorList>
            <person name="Granchi Z."/>
            <person name="Peng M."/>
            <person name="de Vries R.P."/>
            <person name="Hilden K."/>
            <person name="Makela M.R."/>
            <person name="Grigoriev I."/>
            <person name="Riley R."/>
        </authorList>
    </citation>
    <scope>NUCLEOTIDE SEQUENCE [LARGE SCALE GENOMIC DNA]</scope>
    <source>
        <strain evidence="2 3">FBCC195</strain>
    </source>
</reference>
<organism evidence="2 3">
    <name type="scientific">Hermanssonia centrifuga</name>
    <dbReference type="NCBI Taxonomy" id="98765"/>
    <lineage>
        <taxon>Eukaryota</taxon>
        <taxon>Fungi</taxon>
        <taxon>Dikarya</taxon>
        <taxon>Basidiomycota</taxon>
        <taxon>Agaricomycotina</taxon>
        <taxon>Agaricomycetes</taxon>
        <taxon>Polyporales</taxon>
        <taxon>Meruliaceae</taxon>
        <taxon>Hermanssonia</taxon>
    </lineage>
</organism>
<evidence type="ECO:0000313" key="3">
    <source>
        <dbReference type="Proteomes" id="UP000186601"/>
    </source>
</evidence>
<evidence type="ECO:0000313" key="2">
    <source>
        <dbReference type="EMBL" id="PSR75570.1"/>
    </source>
</evidence>
<evidence type="ECO:0000256" key="1">
    <source>
        <dbReference type="SAM" id="MobiDB-lite"/>
    </source>
</evidence>
<dbReference type="Proteomes" id="UP000186601">
    <property type="component" value="Unassembled WGS sequence"/>
</dbReference>
<sequence length="79" mass="8460">MPATARLVSSTGDRLPRYLERPAVSSQSSSPSNASHVTVYPDHGYKPSIAAPVTGKRRLGMGSHTSAGYSNKKFKVPMK</sequence>
<proteinExistence type="predicted"/>
<name>A0A2R6NRW0_9APHY</name>
<dbReference type="AlphaFoldDB" id="A0A2R6NRW0"/>